<evidence type="ECO:0000313" key="4">
    <source>
        <dbReference type="WBParaSite" id="PTRK_0000939100.1"/>
    </source>
</evidence>
<dbReference type="InterPro" id="IPR038726">
    <property type="entry name" value="PDDEXK_AddAB-type"/>
</dbReference>
<dbReference type="InterPro" id="IPR011335">
    <property type="entry name" value="Restrct_endonuc-II-like"/>
</dbReference>
<evidence type="ECO:0000313" key="3">
    <source>
        <dbReference type="Proteomes" id="UP000038045"/>
    </source>
</evidence>
<protein>
    <submittedName>
        <fullName evidence="4">PDDEXK_1 domain-containing protein</fullName>
    </submittedName>
</protein>
<feature type="domain" description="PD-(D/E)XK endonuclease-like" evidence="2">
    <location>
        <begin position="50"/>
        <end position="189"/>
    </location>
</feature>
<evidence type="ECO:0000259" key="2">
    <source>
        <dbReference type="Pfam" id="PF12705"/>
    </source>
</evidence>
<dbReference type="WBParaSite" id="PTRK_0000939100.1">
    <property type="protein sequence ID" value="PTRK_0000939100.1"/>
    <property type="gene ID" value="PTRK_0000939100"/>
</dbReference>
<feature type="region of interest" description="Disordered" evidence="1">
    <location>
        <begin position="1"/>
        <end position="53"/>
    </location>
</feature>
<accession>A0A0N4ZLL7</accession>
<dbReference type="GO" id="GO:0006281">
    <property type="term" value="P:DNA repair"/>
    <property type="evidence" value="ECO:0007669"/>
    <property type="project" value="UniProtKB-ARBA"/>
</dbReference>
<evidence type="ECO:0000256" key="1">
    <source>
        <dbReference type="SAM" id="MobiDB-lite"/>
    </source>
</evidence>
<dbReference type="Pfam" id="PF12705">
    <property type="entry name" value="PDDEXK_1"/>
    <property type="match status" value="1"/>
</dbReference>
<proteinExistence type="predicted"/>
<dbReference type="Gene3D" id="3.90.320.10">
    <property type="match status" value="1"/>
</dbReference>
<dbReference type="SUPFAM" id="SSF52980">
    <property type="entry name" value="Restriction endonuclease-like"/>
    <property type="match status" value="1"/>
</dbReference>
<dbReference type="Proteomes" id="UP000038045">
    <property type="component" value="Unplaced"/>
</dbReference>
<keyword evidence="3" id="KW-1185">Reference proteome</keyword>
<dbReference type="STRING" id="131310.A0A0N4ZLL7"/>
<sequence length="197" mass="21227">AEACPEAPGWTQQTPARDAAARFASPSQMQEQKRIPAPSPLARGEGPGAGLGRFRRGDLIHRLLERLPDIAGPDRPDAAVRMLARERDLSDEQRAEMIAAAFAVLDDARFAPVFGPGSRAEVAVTGTAPDLPPGVSISGRIDRLVVTSQRVLVVDFKSNRPAPDRVEDADPAYVLQMAIYAAVLRRLYPDRAVEAAL</sequence>
<reference evidence="4" key="1">
    <citation type="submission" date="2017-02" db="UniProtKB">
        <authorList>
            <consortium name="WormBaseParasite"/>
        </authorList>
    </citation>
    <scope>IDENTIFICATION</scope>
</reference>
<dbReference type="InterPro" id="IPR011604">
    <property type="entry name" value="PDDEXK-like_dom_sf"/>
</dbReference>
<dbReference type="AlphaFoldDB" id="A0A0N4ZLL7"/>
<name>A0A0N4ZLL7_PARTI</name>
<organism evidence="3 4">
    <name type="scientific">Parastrongyloides trichosuri</name>
    <name type="common">Possum-specific nematode worm</name>
    <dbReference type="NCBI Taxonomy" id="131310"/>
    <lineage>
        <taxon>Eukaryota</taxon>
        <taxon>Metazoa</taxon>
        <taxon>Ecdysozoa</taxon>
        <taxon>Nematoda</taxon>
        <taxon>Chromadorea</taxon>
        <taxon>Rhabditida</taxon>
        <taxon>Tylenchina</taxon>
        <taxon>Panagrolaimomorpha</taxon>
        <taxon>Strongyloidoidea</taxon>
        <taxon>Strongyloididae</taxon>
        <taxon>Parastrongyloides</taxon>
    </lineage>
</organism>